<evidence type="ECO:0000313" key="2">
    <source>
        <dbReference type="Proteomes" id="UP000185999"/>
    </source>
</evidence>
<dbReference type="Proteomes" id="UP000185999">
    <property type="component" value="Unassembled WGS sequence"/>
</dbReference>
<name>A0A1N7J0W4_9GAMM</name>
<evidence type="ECO:0000313" key="1">
    <source>
        <dbReference type="EMBL" id="SIS42929.1"/>
    </source>
</evidence>
<reference evidence="2" key="1">
    <citation type="submission" date="2017-01" db="EMBL/GenBank/DDBJ databases">
        <authorList>
            <person name="Varghese N."/>
            <person name="Submissions S."/>
        </authorList>
    </citation>
    <scope>NUCLEOTIDE SEQUENCE [LARGE SCALE GENOMIC DNA]</scope>
    <source>
        <strain evidence="2">DSM 22306</strain>
    </source>
</reference>
<dbReference type="AlphaFoldDB" id="A0A1N7J0W4"/>
<keyword evidence="2" id="KW-1185">Reference proteome</keyword>
<accession>A0A1N7J0W4</accession>
<proteinExistence type="predicted"/>
<sequence length="43" mass="5106">MSIKREGLSTSRKTQSEIRLIPLYEGANKYKELNRRRPNQPFV</sequence>
<gene>
    <name evidence="1" type="ORF">SAMN05421760_101437</name>
</gene>
<protein>
    <submittedName>
        <fullName evidence="1">Uncharacterized protein</fullName>
    </submittedName>
</protein>
<organism evidence="1 2">
    <name type="scientific">Neptunomonas antarctica</name>
    <dbReference type="NCBI Taxonomy" id="619304"/>
    <lineage>
        <taxon>Bacteria</taxon>
        <taxon>Pseudomonadati</taxon>
        <taxon>Pseudomonadota</taxon>
        <taxon>Gammaproteobacteria</taxon>
        <taxon>Oceanospirillales</taxon>
        <taxon>Oceanospirillaceae</taxon>
        <taxon>Neptunomonas</taxon>
    </lineage>
</organism>
<dbReference type="EMBL" id="FTOE01000001">
    <property type="protein sequence ID" value="SIS42929.1"/>
    <property type="molecule type" value="Genomic_DNA"/>
</dbReference>